<dbReference type="PANTHER" id="PTHR10094:SF28">
    <property type="entry name" value="SCP2 DOMAIN-CONTAINING PROTEIN"/>
    <property type="match status" value="1"/>
</dbReference>
<dbReference type="AlphaFoldDB" id="A0A5M6C665"/>
<evidence type="ECO:0000313" key="2">
    <source>
        <dbReference type="Proteomes" id="UP000322225"/>
    </source>
</evidence>
<sequence>MSDLKEEGFKTSEVLSALAQVFEKMPEAEKKGQIKKTNGVFQLNVKNSSGKEAIWVIDLKNKGEVTKGPAKKPDVSISLSDDTFIGLADGKVNAQKAFMTGSLKVKGNVMLATKLDGVLKSAKAKL</sequence>
<gene>
    <name evidence="1" type="ORF">CI109_104267</name>
</gene>
<dbReference type="Proteomes" id="UP000322225">
    <property type="component" value="Chromosome 7"/>
</dbReference>
<dbReference type="PANTHER" id="PTHR10094">
    <property type="entry name" value="STEROL CARRIER PROTEIN 2 SCP-2 FAMILY PROTEIN"/>
    <property type="match status" value="1"/>
</dbReference>
<dbReference type="RefSeq" id="XP_031861597.1">
    <property type="nucleotide sequence ID" value="XM_032003995.1"/>
</dbReference>
<proteinExistence type="predicted"/>
<dbReference type="EMBL" id="CP144057">
    <property type="protein sequence ID" value="WWD19803.1"/>
    <property type="molecule type" value="Genomic_DNA"/>
</dbReference>
<dbReference type="SUPFAM" id="SSF55718">
    <property type="entry name" value="SCP-like"/>
    <property type="match status" value="1"/>
</dbReference>
<keyword evidence="2" id="KW-1185">Reference proteome</keyword>
<dbReference type="Gene3D" id="3.30.1050.10">
    <property type="entry name" value="SCP2 sterol-binding domain"/>
    <property type="match status" value="1"/>
</dbReference>
<dbReference type="FunFam" id="3.30.1050.10:FF:000001">
    <property type="entry name" value="Putative Non-specific lipid-transfer protein"/>
    <property type="match status" value="1"/>
</dbReference>
<dbReference type="GeneID" id="43588126"/>
<evidence type="ECO:0000313" key="1">
    <source>
        <dbReference type="EMBL" id="WWD19803.1"/>
    </source>
</evidence>
<accession>A0A5M6C665</accession>
<protein>
    <submittedName>
        <fullName evidence="1">Uncharacterized protein</fullName>
    </submittedName>
</protein>
<dbReference type="GO" id="GO:0005829">
    <property type="term" value="C:cytosol"/>
    <property type="evidence" value="ECO:0007669"/>
    <property type="project" value="TreeGrafter"/>
</dbReference>
<dbReference type="OrthoDB" id="10265837at2759"/>
<dbReference type="InterPro" id="IPR003033">
    <property type="entry name" value="SCP2_sterol-bd_dom"/>
</dbReference>
<dbReference type="KEGG" id="ksn:43588126"/>
<name>A0A5M6C665_9TREE</name>
<organism evidence="1 2">
    <name type="scientific">Kwoniella shandongensis</name>
    <dbReference type="NCBI Taxonomy" id="1734106"/>
    <lineage>
        <taxon>Eukaryota</taxon>
        <taxon>Fungi</taxon>
        <taxon>Dikarya</taxon>
        <taxon>Basidiomycota</taxon>
        <taxon>Agaricomycotina</taxon>
        <taxon>Tremellomycetes</taxon>
        <taxon>Tremellales</taxon>
        <taxon>Cryptococcaceae</taxon>
        <taxon>Kwoniella</taxon>
    </lineage>
</organism>
<reference evidence="1" key="2">
    <citation type="submission" date="2024-01" db="EMBL/GenBank/DDBJ databases">
        <title>Comparative genomics of Cryptococcus and Kwoniella reveals pathogenesis evolution and contrasting modes of karyotype evolution via chromosome fusion or intercentromeric recombination.</title>
        <authorList>
            <person name="Coelho M.A."/>
            <person name="David-Palma M."/>
            <person name="Shea T."/>
            <person name="Bowers K."/>
            <person name="McGinley-Smith S."/>
            <person name="Mohammad A.W."/>
            <person name="Gnirke A."/>
            <person name="Yurkov A.M."/>
            <person name="Nowrousian M."/>
            <person name="Sun S."/>
            <person name="Cuomo C.A."/>
            <person name="Heitman J."/>
        </authorList>
    </citation>
    <scope>NUCLEOTIDE SEQUENCE</scope>
    <source>
        <strain evidence="1">CBS 12478</strain>
    </source>
</reference>
<dbReference type="InterPro" id="IPR036527">
    <property type="entry name" value="SCP2_sterol-bd_dom_sf"/>
</dbReference>
<dbReference type="Pfam" id="PF02036">
    <property type="entry name" value="SCP2"/>
    <property type="match status" value="1"/>
</dbReference>
<reference evidence="1" key="1">
    <citation type="submission" date="2017-08" db="EMBL/GenBank/DDBJ databases">
        <authorList>
            <person name="Cuomo C."/>
            <person name="Billmyre B."/>
            <person name="Heitman J."/>
        </authorList>
    </citation>
    <scope>NUCLEOTIDE SEQUENCE</scope>
    <source>
        <strain evidence="1">CBS 12478</strain>
    </source>
</reference>